<evidence type="ECO:0000256" key="5">
    <source>
        <dbReference type="ARBA" id="ARBA00023277"/>
    </source>
</evidence>
<evidence type="ECO:0000256" key="8">
    <source>
        <dbReference type="SAM" id="Phobius"/>
    </source>
</evidence>
<protein>
    <recommendedName>
        <fullName evidence="6">O-fucosyltransferase family protein</fullName>
    </recommendedName>
</protein>
<evidence type="ECO:0000313" key="10">
    <source>
        <dbReference type="Proteomes" id="UP000836841"/>
    </source>
</evidence>
<feature type="transmembrane region" description="Helical" evidence="8">
    <location>
        <begin position="60"/>
        <end position="88"/>
    </location>
</feature>
<gene>
    <name evidence="9" type="ORF">TAV2_LOCUS24653</name>
</gene>
<comment type="similarity">
    <text evidence="1">Belongs to the glycosyltransferase GT106 family.</text>
</comment>
<dbReference type="Proteomes" id="UP000836841">
    <property type="component" value="Chromosome 7"/>
</dbReference>
<name>A0AAU9T597_THLAR</name>
<keyword evidence="10" id="KW-1185">Reference proteome</keyword>
<dbReference type="EMBL" id="OU466863">
    <property type="protein sequence ID" value="CAH2079415.1"/>
    <property type="molecule type" value="Genomic_DNA"/>
</dbReference>
<evidence type="ECO:0000256" key="4">
    <source>
        <dbReference type="ARBA" id="ARBA00023253"/>
    </source>
</evidence>
<feature type="compositionally biased region" description="Polar residues" evidence="7">
    <location>
        <begin position="21"/>
        <end position="35"/>
    </location>
</feature>
<feature type="region of interest" description="Disordered" evidence="7">
    <location>
        <begin position="1"/>
        <end position="36"/>
    </location>
</feature>
<keyword evidence="2" id="KW-0328">Glycosyltransferase</keyword>
<dbReference type="InterPro" id="IPR024709">
    <property type="entry name" value="FucosylTrfase_pln"/>
</dbReference>
<evidence type="ECO:0000256" key="3">
    <source>
        <dbReference type="ARBA" id="ARBA00022679"/>
    </source>
</evidence>
<evidence type="ECO:0000256" key="7">
    <source>
        <dbReference type="SAM" id="MobiDB-lite"/>
    </source>
</evidence>
<keyword evidence="8" id="KW-0812">Transmembrane</keyword>
<keyword evidence="8" id="KW-1133">Transmembrane helix</keyword>
<dbReference type="PANTHER" id="PTHR31288:SF8">
    <property type="entry name" value="O-FUCOSYLTRANSFERASE 10-RELATED"/>
    <property type="match status" value="1"/>
</dbReference>
<dbReference type="GO" id="GO:0016757">
    <property type="term" value="F:glycosyltransferase activity"/>
    <property type="evidence" value="ECO:0007669"/>
    <property type="project" value="UniProtKB-KW"/>
</dbReference>
<keyword evidence="3" id="KW-0808">Transferase</keyword>
<dbReference type="CDD" id="cd11299">
    <property type="entry name" value="O-FucT_plant"/>
    <property type="match status" value="1"/>
</dbReference>
<organism evidence="9 10">
    <name type="scientific">Thlaspi arvense</name>
    <name type="common">Field penny-cress</name>
    <dbReference type="NCBI Taxonomy" id="13288"/>
    <lineage>
        <taxon>Eukaryota</taxon>
        <taxon>Viridiplantae</taxon>
        <taxon>Streptophyta</taxon>
        <taxon>Embryophyta</taxon>
        <taxon>Tracheophyta</taxon>
        <taxon>Spermatophyta</taxon>
        <taxon>Magnoliopsida</taxon>
        <taxon>eudicotyledons</taxon>
        <taxon>Gunneridae</taxon>
        <taxon>Pentapetalae</taxon>
        <taxon>rosids</taxon>
        <taxon>malvids</taxon>
        <taxon>Brassicales</taxon>
        <taxon>Brassicaceae</taxon>
        <taxon>Thlaspideae</taxon>
        <taxon>Thlaspi</taxon>
    </lineage>
</organism>
<dbReference type="GO" id="GO:0006004">
    <property type="term" value="P:fucose metabolic process"/>
    <property type="evidence" value="ECO:0007669"/>
    <property type="project" value="UniProtKB-KW"/>
</dbReference>
<keyword evidence="4" id="KW-0294">Fucose metabolism</keyword>
<evidence type="ECO:0000256" key="2">
    <source>
        <dbReference type="ARBA" id="ARBA00022676"/>
    </source>
</evidence>
<proteinExistence type="inferred from homology"/>
<dbReference type="PIRSF" id="PIRSF009360">
    <property type="entry name" value="UCP009360"/>
    <property type="match status" value="1"/>
</dbReference>
<reference evidence="9 10" key="1">
    <citation type="submission" date="2022-03" db="EMBL/GenBank/DDBJ databases">
        <authorList>
            <person name="Nunn A."/>
            <person name="Chopra R."/>
            <person name="Nunn A."/>
            <person name="Contreras Garrido A."/>
        </authorList>
    </citation>
    <scope>NUCLEOTIDE SEQUENCE [LARGE SCALE GENOMIC DNA]</scope>
</reference>
<evidence type="ECO:0000256" key="1">
    <source>
        <dbReference type="ARBA" id="ARBA00007737"/>
    </source>
</evidence>
<keyword evidence="5" id="KW-0119">Carbohydrate metabolism</keyword>
<dbReference type="Pfam" id="PF10250">
    <property type="entry name" value="O-FucT"/>
    <property type="match status" value="1"/>
</dbReference>
<accession>A0AAU9T597</accession>
<dbReference type="PANTHER" id="PTHR31288">
    <property type="entry name" value="O-FUCOSYLTRANSFERASE FAMILY PROTEIN"/>
    <property type="match status" value="1"/>
</dbReference>
<evidence type="ECO:0000256" key="6">
    <source>
        <dbReference type="ARBA" id="ARBA00030350"/>
    </source>
</evidence>
<sequence length="586" mass="66572">MKSKIHHQLNNNNVVVGSDNGCGSESPSPRLSSNRRVLRRERQKTLFQVSSFSLWRNLRFLLLLPMIYASGLIMCVGPFSGLVGWVYVPGSVYRSPEIYRKLRVDILSDNSTSLEFSSVWKYKRKPKMPKPCPNSTVSPHLGFDREPSALAPSGYLIVNANGGLSQQRSAICNAVAVAGLLNAVLVIPEFEFHTIWKDSSNFGDIYDEDHFISSLEGYVKVVRRVPDEIMSRFGYNLTSIPTIRVQAWATVNYYNGEVYPVLKEHGVIRISPFANRLAMSVQPYIQLLRCISNYKALKFSSHISSLAEMLVDRMVEKSSENGGKYVSVHLRFEEDMVAFSCCLYEGGRAEKSEMDVIRQKNWKVKFKRRDRLIKPDLNRVNGKCPLTPLEVGMMLRGMGFDNSSSIYLASGKIYQHEKHLAPLREMFPRLYTKESLATPEELAPFEGYSSRMAALDYTVSLLSEVFVTTQGGNFPHFLMGHRKFLFGGHAKTVIPDKLKLVLLLQDREMRWEVFKKEMKLMLGESDRKGVMVPRLRKINRKTSIYTYPLPECECIFHLSSNFSNTGNIQNLGALHPISNLMNSARS</sequence>
<evidence type="ECO:0000313" key="9">
    <source>
        <dbReference type="EMBL" id="CAH2079415.1"/>
    </source>
</evidence>
<keyword evidence="8" id="KW-0472">Membrane</keyword>
<dbReference type="InterPro" id="IPR019378">
    <property type="entry name" value="GDP-Fuc_O-FucTrfase"/>
</dbReference>
<dbReference type="AlphaFoldDB" id="A0AAU9T597"/>